<dbReference type="Gene3D" id="3.40.50.10770">
    <property type="entry name" value="Hypothetical protein VC1899 like domain (Restriction endonuclease-like)"/>
    <property type="match status" value="1"/>
</dbReference>
<dbReference type="SUPFAM" id="SSF52980">
    <property type="entry name" value="Restriction endonuclease-like"/>
    <property type="match status" value="2"/>
</dbReference>
<name>A0A975BAP1_9BACT</name>
<reference evidence="1" key="1">
    <citation type="journal article" date="2021" name="Microb. Physiol.">
        <title>Proteogenomic Insights into the Physiology of Marine, Sulfate-Reducing, Filamentous Desulfonema limicola and Desulfonema magnum.</title>
        <authorList>
            <person name="Schnaars V."/>
            <person name="Wohlbrand L."/>
            <person name="Scheve S."/>
            <person name="Hinrichs C."/>
            <person name="Reinhardt R."/>
            <person name="Rabus R."/>
        </authorList>
    </citation>
    <scope>NUCLEOTIDE SEQUENCE</scope>
    <source>
        <strain evidence="1">5ac10</strain>
    </source>
</reference>
<accession>A0A975BAP1</accession>
<dbReference type="EMBL" id="CP061799">
    <property type="protein sequence ID" value="QTA81759.1"/>
    <property type="molecule type" value="Genomic_DNA"/>
</dbReference>
<dbReference type="Proteomes" id="UP000663720">
    <property type="component" value="Chromosome"/>
</dbReference>
<dbReference type="GO" id="GO:0003676">
    <property type="term" value="F:nucleic acid binding"/>
    <property type="evidence" value="ECO:0007669"/>
    <property type="project" value="InterPro"/>
</dbReference>
<keyword evidence="1" id="KW-0540">Nuclease</keyword>
<keyword evidence="1" id="KW-0378">Hydrolase</keyword>
<gene>
    <name evidence="1" type="ORF">dnl_41080</name>
</gene>
<organism evidence="1 2">
    <name type="scientific">Desulfonema limicola</name>
    <dbReference type="NCBI Taxonomy" id="45656"/>
    <lineage>
        <taxon>Bacteria</taxon>
        <taxon>Pseudomonadati</taxon>
        <taxon>Thermodesulfobacteriota</taxon>
        <taxon>Desulfobacteria</taxon>
        <taxon>Desulfobacterales</taxon>
        <taxon>Desulfococcaceae</taxon>
        <taxon>Desulfonema</taxon>
    </lineage>
</organism>
<proteinExistence type="predicted"/>
<evidence type="ECO:0000313" key="1">
    <source>
        <dbReference type="EMBL" id="QTA81759.1"/>
    </source>
</evidence>
<dbReference type="GO" id="GO:0004519">
    <property type="term" value="F:endonuclease activity"/>
    <property type="evidence" value="ECO:0007669"/>
    <property type="project" value="UniProtKB-KW"/>
</dbReference>
<keyword evidence="1" id="KW-0255">Endonuclease</keyword>
<dbReference type="Gene3D" id="3.40.1350.10">
    <property type="match status" value="1"/>
</dbReference>
<dbReference type="InterPro" id="IPR011856">
    <property type="entry name" value="tRNA_endonuc-like_dom_sf"/>
</dbReference>
<dbReference type="KEGG" id="dli:dnl_41080"/>
<dbReference type="RefSeq" id="WP_207687761.1">
    <property type="nucleotide sequence ID" value="NZ_CP061799.1"/>
</dbReference>
<sequence>MKYISLMGTQVMAVLNPLLTLMEKGKTPEKIYILATEKTKNRAEIVRDFMVSQNFPQNCFEIIPVSDSLKDSDYGEAPQYALSRLVSEDMIFNLAGGLNFQIAACLQVIAPKKCLFLYPESSGIHAFDIENNEILSSEIWSLPEPVDVLNLQGIQYEIEKAKDHDFLKKIFKMCDFPIPSQAQKHVRIYNDVLNKDVVFDLVWNSGNDLKFLKIIHFDHNYQKSSEFCLREARSVITLARNRELFGELYHRNVAVITNYDLVDERIQEEGGGKVRSFFYDEDKGVFADALLKSKLTFFLNQPKYKPSKQKETAYDTGNSKPGNSMLYVSLGTNVMVSLIALWSHSPCDVCFIYTPGVPEIENFKASFIEERKELPAKTLSFYPAGIEGTETLDMTVPDKNRAVVNISPGTKGHTAFLTFWALKHGLPIYSINNTTGKYEQIPEGISGDKKIPTPIEYLKLTGVNVKQFGEGKKNIKKHSSRHETILNFIKMMISENKPVSDFYQNKIVLENAGTGSELLKGDKVKIWQEGKKDLIFSVKNDEWFEALTGYVMLLCGADDVQVRFRSSWSEETEKKLKQKPKINPFMTDIDVIARFGTAYYIISCKISNKKNLKPGDATAEANAFASLFGRFAVPLVCFLKYDGEPYKTNNGVYIFGHKTLCDTTALKELLDRALNEKRKTRS</sequence>
<protein>
    <submittedName>
        <fullName evidence="1">Restriction endonuclease domain-containing protein</fullName>
    </submittedName>
</protein>
<keyword evidence="2" id="KW-1185">Reference proteome</keyword>
<dbReference type="AlphaFoldDB" id="A0A975BAP1"/>
<dbReference type="InterPro" id="IPR011335">
    <property type="entry name" value="Restrct_endonuc-II-like"/>
</dbReference>
<evidence type="ECO:0000313" key="2">
    <source>
        <dbReference type="Proteomes" id="UP000663720"/>
    </source>
</evidence>